<protein>
    <submittedName>
        <fullName evidence="1">Uncharacterized protein</fullName>
    </submittedName>
</protein>
<dbReference type="Proteomes" id="UP001297600">
    <property type="component" value="Unassembled WGS sequence"/>
</dbReference>
<name>A0ABS9MN62_9BURK</name>
<dbReference type="EMBL" id="JAKNCT010000001">
    <property type="protein sequence ID" value="MCG5030061.1"/>
    <property type="molecule type" value="Genomic_DNA"/>
</dbReference>
<organism evidence="1 2">
    <name type="scientific">Mesosutterella porci</name>
    <dbReference type="NCBI Taxonomy" id="2915351"/>
    <lineage>
        <taxon>Bacteria</taxon>
        <taxon>Pseudomonadati</taxon>
        <taxon>Pseudomonadota</taxon>
        <taxon>Betaproteobacteria</taxon>
        <taxon>Burkholderiales</taxon>
        <taxon>Sutterellaceae</taxon>
        <taxon>Mesosutterella</taxon>
    </lineage>
</organism>
<keyword evidence="2" id="KW-1185">Reference proteome</keyword>
<accession>A0ABS9MN62</accession>
<dbReference type="RefSeq" id="WP_237977716.1">
    <property type="nucleotide sequence ID" value="NZ_JAKNCT010000001.1"/>
</dbReference>
<gene>
    <name evidence="1" type="ORF">MAF45_01150</name>
</gene>
<comment type="caution">
    <text evidence="1">The sequence shown here is derived from an EMBL/GenBank/DDBJ whole genome shotgun (WGS) entry which is preliminary data.</text>
</comment>
<evidence type="ECO:0000313" key="1">
    <source>
        <dbReference type="EMBL" id="MCG5030061.1"/>
    </source>
</evidence>
<evidence type="ECO:0000313" key="2">
    <source>
        <dbReference type="Proteomes" id="UP001297600"/>
    </source>
</evidence>
<sequence>MKEPGSSLAPALWLFNACKKLSSLSKGIFVKRDLERASSAGTAADEELFDFPLARIGQRISSLNGAPEFGWIVD</sequence>
<reference evidence="1 2" key="1">
    <citation type="submission" date="2022-02" db="EMBL/GenBank/DDBJ databases">
        <title>Mesosutterella porci, a novel member of the family Sutterellaceae from pig feces.</title>
        <authorList>
            <person name="Wylensek D."/>
            <person name="Clavel T."/>
        </authorList>
    </citation>
    <scope>NUCLEOTIDE SEQUENCE [LARGE SCALE GENOMIC DNA]</scope>
    <source>
        <strain evidence="2">oilRF-744-wt-GAM-9</strain>
    </source>
</reference>
<proteinExistence type="predicted"/>